<dbReference type="PROSITE" id="PS51900">
    <property type="entry name" value="CB"/>
    <property type="match status" value="1"/>
</dbReference>
<reference evidence="5 6" key="1">
    <citation type="submission" date="2018-12" db="EMBL/GenBank/DDBJ databases">
        <authorList>
            <consortium name="Pathogen Informatics"/>
        </authorList>
    </citation>
    <scope>NUCLEOTIDE SEQUENCE [LARGE SCALE GENOMIC DNA]</scope>
    <source>
        <strain evidence="5 6">NCTC13098</strain>
    </source>
</reference>
<proteinExistence type="predicted"/>
<dbReference type="InterPro" id="IPR010998">
    <property type="entry name" value="Integrase_recombinase_N"/>
</dbReference>
<protein>
    <submittedName>
        <fullName evidence="5">Tyrosine recombinase XerC</fullName>
    </submittedName>
</protein>
<accession>A0A3P8KSH5</accession>
<dbReference type="KEGG" id="rtg:NCTC13098_07010"/>
<evidence type="ECO:0000313" key="6">
    <source>
        <dbReference type="Proteomes" id="UP000274346"/>
    </source>
</evidence>
<keyword evidence="2 3" id="KW-0238">DNA-binding</keyword>
<evidence type="ECO:0000259" key="4">
    <source>
        <dbReference type="PROSITE" id="PS51900"/>
    </source>
</evidence>
<dbReference type="Gene3D" id="1.10.150.130">
    <property type="match status" value="1"/>
</dbReference>
<organism evidence="5 6">
    <name type="scientific">Raoultella terrigena</name>
    <name type="common">Klebsiella terrigena</name>
    <dbReference type="NCBI Taxonomy" id="577"/>
    <lineage>
        <taxon>Bacteria</taxon>
        <taxon>Pseudomonadati</taxon>
        <taxon>Pseudomonadota</taxon>
        <taxon>Gammaproteobacteria</taxon>
        <taxon>Enterobacterales</taxon>
        <taxon>Enterobacteriaceae</taxon>
        <taxon>Klebsiella/Raoultella group</taxon>
        <taxon>Raoultella</taxon>
    </lineage>
</organism>
<dbReference type="InterPro" id="IPR004107">
    <property type="entry name" value="Integrase_SAM-like_N"/>
</dbReference>
<dbReference type="GO" id="GO:0015074">
    <property type="term" value="P:DNA integration"/>
    <property type="evidence" value="ECO:0007669"/>
    <property type="project" value="UniProtKB-KW"/>
</dbReference>
<dbReference type="GO" id="GO:0003677">
    <property type="term" value="F:DNA binding"/>
    <property type="evidence" value="ECO:0007669"/>
    <property type="project" value="UniProtKB-UniRule"/>
</dbReference>
<gene>
    <name evidence="5" type="primary">xerC_8</name>
    <name evidence="5" type="ORF">NCTC13098_07010</name>
</gene>
<feature type="domain" description="Core-binding (CB)" evidence="4">
    <location>
        <begin position="4"/>
        <end position="90"/>
    </location>
</feature>
<dbReference type="Proteomes" id="UP000274346">
    <property type="component" value="Chromosome"/>
</dbReference>
<keyword evidence="1" id="KW-0229">DNA integration</keyword>
<dbReference type="SUPFAM" id="SSF47823">
    <property type="entry name" value="lambda integrase-like, N-terminal domain"/>
    <property type="match status" value="1"/>
</dbReference>
<sequence length="119" mass="12996">MTDSPLFTAVARFLRYLGVERQLSPITLLNYRRQLDALVALAESAGLKSWQQCDAAQVRGLAVRSRKQGLGPASLALRLSALRSFFDWLVAQGELTANPAKGISAPKIPRHLPKNIDVG</sequence>
<evidence type="ECO:0000313" key="5">
    <source>
        <dbReference type="EMBL" id="VDR30551.1"/>
    </source>
</evidence>
<dbReference type="Pfam" id="PF02899">
    <property type="entry name" value="Phage_int_SAM_1"/>
    <property type="match status" value="1"/>
</dbReference>
<evidence type="ECO:0000256" key="1">
    <source>
        <dbReference type="ARBA" id="ARBA00022908"/>
    </source>
</evidence>
<dbReference type="InterPro" id="IPR044068">
    <property type="entry name" value="CB"/>
</dbReference>
<name>A0A3P8KSH5_RAOTE</name>
<evidence type="ECO:0000256" key="3">
    <source>
        <dbReference type="PROSITE-ProRule" id="PRU01248"/>
    </source>
</evidence>
<dbReference type="AlphaFoldDB" id="A0A3P8KSH5"/>
<dbReference type="EMBL" id="LR131271">
    <property type="protein sequence ID" value="VDR30551.1"/>
    <property type="molecule type" value="Genomic_DNA"/>
</dbReference>
<evidence type="ECO:0000256" key="2">
    <source>
        <dbReference type="ARBA" id="ARBA00023125"/>
    </source>
</evidence>